<dbReference type="Pfam" id="PF04321">
    <property type="entry name" value="RmlD_sub_bind"/>
    <property type="match status" value="1"/>
</dbReference>
<dbReference type="SUPFAM" id="SSF51735">
    <property type="entry name" value="NAD(P)-binding Rossmann-fold domains"/>
    <property type="match status" value="1"/>
</dbReference>
<comment type="function">
    <text evidence="6">Catalyzes the reduction of dTDP-6-deoxy-L-lyxo-4-hexulose to yield dTDP-L-rhamnose.</text>
</comment>
<dbReference type="EMBL" id="JAVRHT010000017">
    <property type="protein sequence ID" value="MDT0631803.1"/>
    <property type="molecule type" value="Genomic_DNA"/>
</dbReference>
<comment type="caution">
    <text evidence="9">The sequence shown here is derived from an EMBL/GenBank/DDBJ whole genome shotgun (WGS) entry which is preliminary data.</text>
</comment>
<proteinExistence type="inferred from homology"/>
<feature type="domain" description="RmlD-like substrate binding" evidence="8">
    <location>
        <begin position="1"/>
        <end position="281"/>
    </location>
</feature>
<comment type="pathway">
    <text evidence="1 6">Carbohydrate biosynthesis; dTDP-L-rhamnose biosynthesis.</text>
</comment>
<dbReference type="NCBIfam" id="TIGR01214">
    <property type="entry name" value="rmlD"/>
    <property type="match status" value="1"/>
</dbReference>
<comment type="catalytic activity">
    <reaction evidence="5">
        <text>dTDP-beta-L-rhamnose + NADP(+) = dTDP-4-dehydro-beta-L-rhamnose + NADPH + H(+)</text>
        <dbReference type="Rhea" id="RHEA:21796"/>
        <dbReference type="ChEBI" id="CHEBI:15378"/>
        <dbReference type="ChEBI" id="CHEBI:57510"/>
        <dbReference type="ChEBI" id="CHEBI:57783"/>
        <dbReference type="ChEBI" id="CHEBI:58349"/>
        <dbReference type="ChEBI" id="CHEBI:62830"/>
        <dbReference type="EC" id="1.1.1.133"/>
    </reaction>
</comment>
<dbReference type="Gene3D" id="3.90.25.10">
    <property type="entry name" value="UDP-galactose 4-epimerase, domain 1"/>
    <property type="match status" value="1"/>
</dbReference>
<organism evidence="9 10">
    <name type="scientific">Rubrivirga litoralis</name>
    <dbReference type="NCBI Taxonomy" id="3075598"/>
    <lineage>
        <taxon>Bacteria</taxon>
        <taxon>Pseudomonadati</taxon>
        <taxon>Rhodothermota</taxon>
        <taxon>Rhodothermia</taxon>
        <taxon>Rhodothermales</taxon>
        <taxon>Rubricoccaceae</taxon>
        <taxon>Rubrivirga</taxon>
    </lineage>
</organism>
<keyword evidence="6 9" id="KW-0560">Oxidoreductase</keyword>
<dbReference type="PANTHER" id="PTHR10491:SF4">
    <property type="entry name" value="METHIONINE ADENOSYLTRANSFERASE 2 SUBUNIT BETA"/>
    <property type="match status" value="1"/>
</dbReference>
<dbReference type="EC" id="1.1.1.133" evidence="3 6"/>
<evidence type="ECO:0000259" key="8">
    <source>
        <dbReference type="Pfam" id="PF04321"/>
    </source>
</evidence>
<evidence type="ECO:0000256" key="1">
    <source>
        <dbReference type="ARBA" id="ARBA00004781"/>
    </source>
</evidence>
<evidence type="ECO:0000256" key="6">
    <source>
        <dbReference type="RuleBase" id="RU364082"/>
    </source>
</evidence>
<keyword evidence="10" id="KW-1185">Reference proteome</keyword>
<accession>A0ABU3BR89</accession>
<protein>
    <recommendedName>
        <fullName evidence="4 6">dTDP-4-dehydrorhamnose reductase</fullName>
        <ecNumber evidence="3 6">1.1.1.133</ecNumber>
    </recommendedName>
</protein>
<dbReference type="CDD" id="cd05254">
    <property type="entry name" value="dTDP_HR_like_SDR_e"/>
    <property type="match status" value="1"/>
</dbReference>
<evidence type="ECO:0000313" key="9">
    <source>
        <dbReference type="EMBL" id="MDT0631803.1"/>
    </source>
</evidence>
<sequence>MTGAGGQVGAEAVRLGGAGVVGVGRGGLDVTDRDAVLRAVEQAEPDVVVHAAAYTAVDRAEAEADRAYAVNRDGAAHVAEACARAGVPLVHLSTDYVFDGTKGTPYVPDDPPAPLGVYGASKAAGETAVRERLDQHLILRTAWVFSGRPGSFVSTMLRLASERPRLGVVADQWGHPTWATALARACLHAAALAAEGRAPWGTWHVAGAPLTTWHGLAEAAVAAGAERGVTPAVPVDPIATAGYPTAARRPARVELEIAPSLAALGLAPLDWRDGVGPSVDEWAAEGGRRKAEGGRGAGAGR</sequence>
<evidence type="ECO:0000256" key="2">
    <source>
        <dbReference type="ARBA" id="ARBA00010944"/>
    </source>
</evidence>
<evidence type="ECO:0000313" key="10">
    <source>
        <dbReference type="Proteomes" id="UP001267426"/>
    </source>
</evidence>
<evidence type="ECO:0000256" key="7">
    <source>
        <dbReference type="SAM" id="MobiDB-lite"/>
    </source>
</evidence>
<dbReference type="Gene3D" id="3.40.50.720">
    <property type="entry name" value="NAD(P)-binding Rossmann-like Domain"/>
    <property type="match status" value="1"/>
</dbReference>
<dbReference type="GO" id="GO:0008831">
    <property type="term" value="F:dTDP-4-dehydrorhamnose reductase activity"/>
    <property type="evidence" value="ECO:0007669"/>
    <property type="project" value="UniProtKB-EC"/>
</dbReference>
<evidence type="ECO:0000256" key="4">
    <source>
        <dbReference type="ARBA" id="ARBA00017099"/>
    </source>
</evidence>
<keyword evidence="6" id="KW-0521">NADP</keyword>
<dbReference type="InterPro" id="IPR036291">
    <property type="entry name" value="NAD(P)-bd_dom_sf"/>
</dbReference>
<dbReference type="PANTHER" id="PTHR10491">
    <property type="entry name" value="DTDP-4-DEHYDRORHAMNOSE REDUCTASE"/>
    <property type="match status" value="1"/>
</dbReference>
<dbReference type="InterPro" id="IPR029903">
    <property type="entry name" value="RmlD-like-bd"/>
</dbReference>
<reference evidence="9 10" key="1">
    <citation type="submission" date="2023-09" db="EMBL/GenBank/DDBJ databases">
        <authorList>
            <person name="Rey-Velasco X."/>
        </authorList>
    </citation>
    <scope>NUCLEOTIDE SEQUENCE [LARGE SCALE GENOMIC DNA]</scope>
    <source>
        <strain evidence="9 10">F394</strain>
    </source>
</reference>
<name>A0ABU3BR89_9BACT</name>
<gene>
    <name evidence="9" type="primary">rfbD</name>
    <name evidence="9" type="ORF">RM540_08605</name>
</gene>
<feature type="region of interest" description="Disordered" evidence="7">
    <location>
        <begin position="277"/>
        <end position="301"/>
    </location>
</feature>
<comment type="similarity">
    <text evidence="2 6">Belongs to the dTDP-4-dehydrorhamnose reductase family.</text>
</comment>
<dbReference type="RefSeq" id="WP_311663147.1">
    <property type="nucleotide sequence ID" value="NZ_JAVRHT010000017.1"/>
</dbReference>
<evidence type="ECO:0000256" key="3">
    <source>
        <dbReference type="ARBA" id="ARBA00012929"/>
    </source>
</evidence>
<dbReference type="InterPro" id="IPR005913">
    <property type="entry name" value="dTDP_dehydrorham_reduct"/>
</dbReference>
<dbReference type="Proteomes" id="UP001267426">
    <property type="component" value="Unassembled WGS sequence"/>
</dbReference>
<evidence type="ECO:0000256" key="5">
    <source>
        <dbReference type="ARBA" id="ARBA00048200"/>
    </source>
</evidence>